<reference evidence="2" key="1">
    <citation type="journal article" date="2014" name="PLoS Genet.">
        <title>Signature Gene Expression Reveals Novel Clues to the Molecular Mechanisms of Dimorphic Transition in Penicillium marneffei.</title>
        <authorList>
            <person name="Yang E."/>
            <person name="Wang G."/>
            <person name="Cai J."/>
            <person name="Woo P.C."/>
            <person name="Lau S.K."/>
            <person name="Yuen K.-Y."/>
            <person name="Chow W.-N."/>
            <person name="Lin X."/>
        </authorList>
    </citation>
    <scope>NUCLEOTIDE SEQUENCE [LARGE SCALE GENOMIC DNA]</scope>
    <source>
        <strain evidence="2">PM1</strain>
    </source>
</reference>
<feature type="compositionally biased region" description="Low complexity" evidence="1">
    <location>
        <begin position="198"/>
        <end position="219"/>
    </location>
</feature>
<feature type="compositionally biased region" description="Acidic residues" evidence="1">
    <location>
        <begin position="712"/>
        <end position="724"/>
    </location>
</feature>
<feature type="compositionally biased region" description="Polar residues" evidence="1">
    <location>
        <begin position="148"/>
        <end position="162"/>
    </location>
</feature>
<feature type="compositionally biased region" description="Basic and acidic residues" evidence="1">
    <location>
        <begin position="373"/>
        <end position="452"/>
    </location>
</feature>
<feature type="region of interest" description="Disordered" evidence="1">
    <location>
        <begin position="1"/>
        <end position="107"/>
    </location>
</feature>
<proteinExistence type="predicted"/>
<feature type="compositionally biased region" description="Polar residues" evidence="1">
    <location>
        <begin position="348"/>
        <end position="357"/>
    </location>
</feature>
<feature type="compositionally biased region" description="Basic and acidic residues" evidence="1">
    <location>
        <begin position="41"/>
        <end position="56"/>
    </location>
</feature>
<feature type="region of interest" description="Disordered" evidence="1">
    <location>
        <begin position="120"/>
        <end position="236"/>
    </location>
</feature>
<feature type="compositionally biased region" description="Basic and acidic residues" evidence="1">
    <location>
        <begin position="222"/>
        <end position="236"/>
    </location>
</feature>
<sequence length="754" mass="85199">MGKRPLTRTTSASSPRPSCPGGRQKPGPPPKRSFIPSTGDPVDHGRRASRDPKEDNTYFGDMLPDDGAAQDAGYEADVEIVRPYAVEEPDEETDVTPTSVATPKLLDSTEQWQRELLSSLRGLYCDSDSTDTPPLVRHKRGRKRKPDTSITSYQNDQNTQQPVKDWSVDVDMGRGSTFLSPKRRRQKSTRSREDIKISHSSHLASEHSSTVSSSVDLSTGTHENERRNLPEQHAGQERLRVAAESVNAIPKLKYGRMFLTFSKKAPLRLQITQQYVIMPTRTSTRQAAVKANKAFNQSAGIKRRGSSSSQLPSKKGKKDVKPNEGNGYQKPTVTEEAQEIKPSEDPTKVQTTVNMQPTEAPPEKSVEPAQEGGVKEDKEKEEKEKEEKEKEEKEKEEKEKEEKEKEEKEEKEKEEKEKEEKEKEKEEKKELEKLADGIPAGKEEEKEEKPATKEAQTAIKISPEREDVLPSSILEKGIVYFFFRPRVNVEDPHSISDVARSFFVLQPTPKGAKIEDGPIRDDTANCRLLILPKKRYPASGRERDMGFVEKAKVTLKTIRESLMTPTTYETKTYGERTRPEARPYAEGVYALIKEGRNSHLAYILTIPRQLGDVQSDFGIHGRGSFIIQSKNPEYPGPPIAQLPKGPEYPEHMLIQFIHRVQEKFKGYRWIPTEPEFLDYPNAQFLMIGEAHGHLGKAGEAHIDDQGTKEDPAQELDQLEEENEERVDSLSGDHSIFEDLGAEAKKHESVTSEWE</sequence>
<feature type="compositionally biased region" description="Basic and acidic residues" evidence="1">
    <location>
        <begin position="741"/>
        <end position="754"/>
    </location>
</feature>
<evidence type="ECO:0000313" key="2">
    <source>
        <dbReference type="EMBL" id="KFX50097.1"/>
    </source>
</evidence>
<feature type="region of interest" description="Disordered" evidence="1">
    <location>
        <begin position="699"/>
        <end position="754"/>
    </location>
</feature>
<organism evidence="2">
    <name type="scientific">Talaromyces marneffei PM1</name>
    <dbReference type="NCBI Taxonomy" id="1077442"/>
    <lineage>
        <taxon>Eukaryota</taxon>
        <taxon>Fungi</taxon>
        <taxon>Dikarya</taxon>
        <taxon>Ascomycota</taxon>
        <taxon>Pezizomycotina</taxon>
        <taxon>Eurotiomycetes</taxon>
        <taxon>Eurotiomycetidae</taxon>
        <taxon>Eurotiales</taxon>
        <taxon>Trichocomaceae</taxon>
        <taxon>Talaromyces</taxon>
        <taxon>Talaromyces sect. Talaromyces</taxon>
    </lineage>
</organism>
<dbReference type="PANTHER" id="PTHR34776">
    <property type="entry name" value="F17F16.3 PROTEIN"/>
    <property type="match status" value="1"/>
</dbReference>
<feature type="compositionally biased region" description="Basic and acidic residues" evidence="1">
    <location>
        <begin position="338"/>
        <end position="347"/>
    </location>
</feature>
<comment type="caution">
    <text evidence="2">The sequence shown here is derived from an EMBL/GenBank/DDBJ whole genome shotgun (WGS) entry which is preliminary data.</text>
</comment>
<dbReference type="AlphaFoldDB" id="A0A093VC35"/>
<feature type="compositionally biased region" description="Basic and acidic residues" evidence="1">
    <location>
        <begin position="699"/>
        <end position="711"/>
    </location>
</feature>
<accession>A0A093VC35</accession>
<feature type="compositionally biased region" description="Low complexity" evidence="1">
    <location>
        <begin position="7"/>
        <end position="25"/>
    </location>
</feature>
<dbReference type="PANTHER" id="PTHR34776:SF1">
    <property type="entry name" value="F17F16.3 PROTEIN"/>
    <property type="match status" value="1"/>
</dbReference>
<evidence type="ECO:0000256" key="1">
    <source>
        <dbReference type="SAM" id="MobiDB-lite"/>
    </source>
</evidence>
<gene>
    <name evidence="2" type="ORF">GQ26_0082580</name>
</gene>
<dbReference type="HOGENOM" id="CLU_024063_1_1_1"/>
<dbReference type="EMBL" id="JPOX01000008">
    <property type="protein sequence ID" value="KFX50097.1"/>
    <property type="molecule type" value="Genomic_DNA"/>
</dbReference>
<protein>
    <submittedName>
        <fullName evidence="2">Reticulocyte-binding protein 2 like a</fullName>
    </submittedName>
</protein>
<feature type="region of interest" description="Disordered" evidence="1">
    <location>
        <begin position="295"/>
        <end position="457"/>
    </location>
</feature>
<name>A0A093VC35_TALMA</name>
<feature type="compositionally biased region" description="Basic residues" evidence="1">
    <location>
        <begin position="136"/>
        <end position="145"/>
    </location>
</feature>